<reference evidence="2" key="1">
    <citation type="submission" date="2015-05" db="UniProtKB">
        <authorList>
            <consortium name="EnsemblMetazoa"/>
        </authorList>
    </citation>
    <scope>IDENTIFICATION</scope>
</reference>
<dbReference type="AlphaFoldDB" id="T1IB64"/>
<dbReference type="GO" id="GO:0004298">
    <property type="term" value="F:threonine-type endopeptidase activity"/>
    <property type="evidence" value="ECO:0007669"/>
    <property type="project" value="InterPro"/>
</dbReference>
<evidence type="ECO:0000313" key="3">
    <source>
        <dbReference type="Proteomes" id="UP000015103"/>
    </source>
</evidence>
<dbReference type="InParanoid" id="T1IB64"/>
<dbReference type="FunCoup" id="T1IB64">
    <property type="interactions" value="129"/>
</dbReference>
<sequence length="325" mass="34399">DLSIRAYLSILGAGNHSHSLKPEYEMLCRTACRKAVDKLKNGESALNVACFATKFLEDSELTNAGIGSNLTWDGTVECDASIMDGTSLNFGAVGALGCVKNPIMVARKILDDQSHALTLQRVSPCLMVGKGARNVAEQAGLIVSPNILLTNKTLRLHRKYKRKVEKLENGCSTRSRLDTVGVVCVDVNGNLAATCSSGGIALKQSGRVGQAAMFGAGCWAQSTGPSKGVATSVSGTGEDLIKTLLAKEVAVAMSKSDLPSNATIHIVAYILIFLESPFLMLNSGKLCGLIALEVCEGSGEFIWAHTTNTMGIGYMSTKNKNPKVR</sequence>
<protein>
    <recommendedName>
        <fullName evidence="4">Asparaginase</fullName>
    </recommendedName>
</protein>
<dbReference type="eggNOG" id="KOG1592">
    <property type="taxonomic scope" value="Eukaryota"/>
</dbReference>
<dbReference type="STRING" id="13249.T1IB64"/>
<comment type="similarity">
    <text evidence="1">Belongs to the Ntn-hydrolase family.</text>
</comment>
<dbReference type="SUPFAM" id="SSF56235">
    <property type="entry name" value="N-terminal nucleophile aminohydrolases (Ntn hydrolases)"/>
    <property type="match status" value="1"/>
</dbReference>
<dbReference type="GO" id="GO:0005737">
    <property type="term" value="C:cytoplasm"/>
    <property type="evidence" value="ECO:0007669"/>
    <property type="project" value="TreeGrafter"/>
</dbReference>
<dbReference type="Proteomes" id="UP000015103">
    <property type="component" value="Unassembled WGS sequence"/>
</dbReference>
<dbReference type="PANTHER" id="PTHR10188:SF8">
    <property type="entry name" value="THREONINE ASPARTASE 1"/>
    <property type="match status" value="1"/>
</dbReference>
<dbReference type="EMBL" id="ACPB03005775">
    <property type="status" value="NOT_ANNOTATED_CDS"/>
    <property type="molecule type" value="Genomic_DNA"/>
</dbReference>
<proteinExistence type="inferred from homology"/>
<name>T1IB64_RHOPR</name>
<dbReference type="HOGENOM" id="CLU_021603_5_0_1"/>
<organism evidence="2 3">
    <name type="scientific">Rhodnius prolixus</name>
    <name type="common">Triatomid bug</name>
    <dbReference type="NCBI Taxonomy" id="13249"/>
    <lineage>
        <taxon>Eukaryota</taxon>
        <taxon>Metazoa</taxon>
        <taxon>Ecdysozoa</taxon>
        <taxon>Arthropoda</taxon>
        <taxon>Hexapoda</taxon>
        <taxon>Insecta</taxon>
        <taxon>Pterygota</taxon>
        <taxon>Neoptera</taxon>
        <taxon>Paraneoptera</taxon>
        <taxon>Hemiptera</taxon>
        <taxon>Heteroptera</taxon>
        <taxon>Panheteroptera</taxon>
        <taxon>Cimicomorpha</taxon>
        <taxon>Reduviidae</taxon>
        <taxon>Triatominae</taxon>
        <taxon>Rhodnius</taxon>
    </lineage>
</organism>
<dbReference type="Pfam" id="PF01112">
    <property type="entry name" value="Asparaginase_2"/>
    <property type="match status" value="1"/>
</dbReference>
<dbReference type="PANTHER" id="PTHR10188">
    <property type="entry name" value="L-ASPARAGINASE"/>
    <property type="match status" value="1"/>
</dbReference>
<dbReference type="OMA" id="RLWCAFT"/>
<evidence type="ECO:0008006" key="4">
    <source>
        <dbReference type="Google" id="ProtNLM"/>
    </source>
</evidence>
<dbReference type="EnsemblMetazoa" id="RPRC013535-RA">
    <property type="protein sequence ID" value="RPRC013535-PA"/>
    <property type="gene ID" value="RPRC013535"/>
</dbReference>
<accession>T1IB64</accession>
<dbReference type="GO" id="GO:0051604">
    <property type="term" value="P:protein maturation"/>
    <property type="evidence" value="ECO:0007669"/>
    <property type="project" value="TreeGrafter"/>
</dbReference>
<dbReference type="InterPro" id="IPR037464">
    <property type="entry name" value="Taspase1"/>
</dbReference>
<dbReference type="Gene3D" id="3.60.20.30">
    <property type="entry name" value="(Glycosyl)asparaginase"/>
    <property type="match status" value="1"/>
</dbReference>
<dbReference type="InterPro" id="IPR000246">
    <property type="entry name" value="Peptidase_T2"/>
</dbReference>
<dbReference type="VEuPathDB" id="VectorBase:RPRC013535"/>
<dbReference type="InterPro" id="IPR029055">
    <property type="entry name" value="Ntn_hydrolases_N"/>
</dbReference>
<evidence type="ECO:0000256" key="1">
    <source>
        <dbReference type="ARBA" id="ARBA00010872"/>
    </source>
</evidence>
<dbReference type="CDD" id="cd04514">
    <property type="entry name" value="Taspase1_like"/>
    <property type="match status" value="1"/>
</dbReference>
<evidence type="ECO:0000313" key="2">
    <source>
        <dbReference type="EnsemblMetazoa" id="RPRC013535-PA"/>
    </source>
</evidence>
<keyword evidence="3" id="KW-1185">Reference proteome</keyword>